<name>A0ABP6A8V3_9ACTN</name>
<evidence type="ECO:0000256" key="1">
    <source>
        <dbReference type="SAM" id="MobiDB-lite"/>
    </source>
</evidence>
<sequence>MKRMRLLTAAVAGVIAISGCGKDEGPARATGGAPGASAAPSISGPASDPDGAGAGAAPLPDQRRGKPWWDETRPAAAGDPVGPKGSTCELPVSFAAPKDWKIKKTTLDGGPLDDLAREGGFTVACEIDAKPAGVLGLMQVFRQDEPGAELKAAVDGHLKAQEGVVKRQDRTVTAGGLPALEVSYGSYSKVLEVTRLKRALAVQLPNKEIILLSIGGLDEEEHLGLLSGLRLAHAGMRST</sequence>
<accession>A0ABP6A8V3</accession>
<protein>
    <recommendedName>
        <fullName evidence="4">Lipoprotein</fullName>
    </recommendedName>
</protein>
<dbReference type="Proteomes" id="UP001499978">
    <property type="component" value="Unassembled WGS sequence"/>
</dbReference>
<dbReference type="Pfam" id="PF18966">
    <property type="entry name" value="Lipoprotein_23"/>
    <property type="match status" value="1"/>
</dbReference>
<evidence type="ECO:0008006" key="4">
    <source>
        <dbReference type="Google" id="ProtNLM"/>
    </source>
</evidence>
<feature type="region of interest" description="Disordered" evidence="1">
    <location>
        <begin position="20"/>
        <end position="90"/>
    </location>
</feature>
<feature type="compositionally biased region" description="Basic and acidic residues" evidence="1">
    <location>
        <begin position="61"/>
        <end position="73"/>
    </location>
</feature>
<dbReference type="InterPro" id="IPR044058">
    <property type="entry name" value="Lipoprotein_23"/>
</dbReference>
<evidence type="ECO:0000313" key="2">
    <source>
        <dbReference type="EMBL" id="GAA2512640.1"/>
    </source>
</evidence>
<dbReference type="EMBL" id="BAAARY010000001">
    <property type="protein sequence ID" value="GAA2512640.1"/>
    <property type="molecule type" value="Genomic_DNA"/>
</dbReference>
<feature type="compositionally biased region" description="Low complexity" evidence="1">
    <location>
        <begin position="27"/>
        <end position="60"/>
    </location>
</feature>
<organism evidence="2 3">
    <name type="scientific">Pilimelia columellifera subsp. columellifera</name>
    <dbReference type="NCBI Taxonomy" id="706583"/>
    <lineage>
        <taxon>Bacteria</taxon>
        <taxon>Bacillati</taxon>
        <taxon>Actinomycetota</taxon>
        <taxon>Actinomycetes</taxon>
        <taxon>Micromonosporales</taxon>
        <taxon>Micromonosporaceae</taxon>
        <taxon>Pilimelia</taxon>
    </lineage>
</organism>
<comment type="caution">
    <text evidence="2">The sequence shown here is derived from an EMBL/GenBank/DDBJ whole genome shotgun (WGS) entry which is preliminary data.</text>
</comment>
<keyword evidence="3" id="KW-1185">Reference proteome</keyword>
<gene>
    <name evidence="2" type="ORF">GCM10010201_05040</name>
</gene>
<dbReference type="PROSITE" id="PS51257">
    <property type="entry name" value="PROKAR_LIPOPROTEIN"/>
    <property type="match status" value="1"/>
</dbReference>
<proteinExistence type="predicted"/>
<reference evidence="3" key="1">
    <citation type="journal article" date="2019" name="Int. J. Syst. Evol. Microbiol.">
        <title>The Global Catalogue of Microorganisms (GCM) 10K type strain sequencing project: providing services to taxonomists for standard genome sequencing and annotation.</title>
        <authorList>
            <consortium name="The Broad Institute Genomics Platform"/>
            <consortium name="The Broad Institute Genome Sequencing Center for Infectious Disease"/>
            <person name="Wu L."/>
            <person name="Ma J."/>
        </authorList>
    </citation>
    <scope>NUCLEOTIDE SEQUENCE [LARGE SCALE GENOMIC DNA]</scope>
    <source>
        <strain evidence="3">JCM 3367</strain>
    </source>
</reference>
<evidence type="ECO:0000313" key="3">
    <source>
        <dbReference type="Proteomes" id="UP001499978"/>
    </source>
</evidence>